<evidence type="ECO:0000313" key="4">
    <source>
        <dbReference type="EMBL" id="MFA3842544.1"/>
    </source>
</evidence>
<evidence type="ECO:0000259" key="3">
    <source>
        <dbReference type="PROSITE" id="PS50977"/>
    </source>
</evidence>
<keyword evidence="5" id="KW-1185">Reference proteome</keyword>
<evidence type="ECO:0000256" key="1">
    <source>
        <dbReference type="ARBA" id="ARBA00023125"/>
    </source>
</evidence>
<proteinExistence type="predicted"/>
<dbReference type="Proteomes" id="UP001571476">
    <property type="component" value="Unassembled WGS sequence"/>
</dbReference>
<dbReference type="EMBL" id="JBGOSP010000040">
    <property type="protein sequence ID" value="MFA3842544.1"/>
    <property type="molecule type" value="Genomic_DNA"/>
</dbReference>
<dbReference type="Gene3D" id="1.10.357.10">
    <property type="entry name" value="Tetracycline Repressor, domain 2"/>
    <property type="match status" value="1"/>
</dbReference>
<reference evidence="4 5" key="1">
    <citation type="submission" date="2024-08" db="EMBL/GenBank/DDBJ databases">
        <title>Genome sequence of Streptomyces aureus CACIA-1.46HGO.</title>
        <authorList>
            <person name="Evangelista-Martinez Z."/>
        </authorList>
    </citation>
    <scope>NUCLEOTIDE SEQUENCE [LARGE SCALE GENOMIC DNA]</scope>
    <source>
        <strain evidence="4 5">CACIA-1.46HGO</strain>
    </source>
</reference>
<protein>
    <submittedName>
        <fullName evidence="4">TetR family transcriptional regulator</fullName>
    </submittedName>
</protein>
<dbReference type="InterPro" id="IPR009057">
    <property type="entry name" value="Homeodomain-like_sf"/>
</dbReference>
<comment type="caution">
    <text evidence="4">The sequence shown here is derived from an EMBL/GenBank/DDBJ whole genome shotgun (WGS) entry which is preliminary data.</text>
</comment>
<feature type="domain" description="HTH tetR-type" evidence="3">
    <location>
        <begin position="1"/>
        <end position="47"/>
    </location>
</feature>
<evidence type="ECO:0000313" key="5">
    <source>
        <dbReference type="Proteomes" id="UP001571476"/>
    </source>
</evidence>
<organism evidence="4 5">
    <name type="scientific">Streptomyces aureus</name>
    <dbReference type="NCBI Taxonomy" id="193461"/>
    <lineage>
        <taxon>Bacteria</taxon>
        <taxon>Bacillati</taxon>
        <taxon>Actinomycetota</taxon>
        <taxon>Actinomycetes</taxon>
        <taxon>Kitasatosporales</taxon>
        <taxon>Streptomycetaceae</taxon>
        <taxon>Streptomyces</taxon>
    </lineage>
</organism>
<dbReference type="Pfam" id="PF00440">
    <property type="entry name" value="TetR_N"/>
    <property type="match status" value="1"/>
</dbReference>
<dbReference type="SUPFAM" id="SSF46689">
    <property type="entry name" value="Homeodomain-like"/>
    <property type="match status" value="1"/>
</dbReference>
<dbReference type="PROSITE" id="PS50977">
    <property type="entry name" value="HTH_TETR_2"/>
    <property type="match status" value="1"/>
</dbReference>
<evidence type="ECO:0000256" key="2">
    <source>
        <dbReference type="PROSITE-ProRule" id="PRU00335"/>
    </source>
</evidence>
<keyword evidence="1 2" id="KW-0238">DNA-binding</keyword>
<sequence>MLAASGGTKASVHAIAERADVGLRSVYNHFTGKSSPFDAAVDDALEE</sequence>
<name>A0ABV4SVR6_9ACTN</name>
<gene>
    <name evidence="4" type="ORF">ACEG43_41320</name>
</gene>
<accession>A0ABV4SVR6</accession>
<dbReference type="InterPro" id="IPR001647">
    <property type="entry name" value="HTH_TetR"/>
</dbReference>
<feature type="DNA-binding region" description="H-T-H motif" evidence="2">
    <location>
        <begin position="11"/>
        <end position="30"/>
    </location>
</feature>